<dbReference type="InterPro" id="IPR016186">
    <property type="entry name" value="C-type_lectin-like/link_sf"/>
</dbReference>
<feature type="domain" description="C-type lectin" evidence="4">
    <location>
        <begin position="690"/>
        <end position="811"/>
    </location>
</feature>
<feature type="coiled-coil region" evidence="2">
    <location>
        <begin position="255"/>
        <end position="331"/>
    </location>
</feature>
<keyword evidence="1" id="KW-1015">Disulfide bond</keyword>
<dbReference type="InterPro" id="IPR001304">
    <property type="entry name" value="C-type_lectin-like"/>
</dbReference>
<evidence type="ECO:0000313" key="5">
    <source>
        <dbReference type="EMBL" id="CAD7259884.1"/>
    </source>
</evidence>
<evidence type="ECO:0000256" key="1">
    <source>
        <dbReference type="ARBA" id="ARBA00023157"/>
    </source>
</evidence>
<dbReference type="SMART" id="SM00034">
    <property type="entry name" value="CLECT"/>
    <property type="match status" value="2"/>
</dbReference>
<gene>
    <name evidence="5" type="ORF">TSIB3V08_LOCUS4079</name>
</gene>
<feature type="compositionally biased region" description="Polar residues" evidence="3">
    <location>
        <begin position="25"/>
        <end position="35"/>
    </location>
</feature>
<dbReference type="SUPFAM" id="SSF56436">
    <property type="entry name" value="C-type lectin-like"/>
    <property type="match status" value="2"/>
</dbReference>
<protein>
    <recommendedName>
        <fullName evidence="4">C-type lectin domain-containing protein</fullName>
    </recommendedName>
</protein>
<dbReference type="InterPro" id="IPR050111">
    <property type="entry name" value="C-type_lectin/snaclec_domain"/>
</dbReference>
<dbReference type="InterPro" id="IPR018378">
    <property type="entry name" value="C-type_lectin_CS"/>
</dbReference>
<dbReference type="PANTHER" id="PTHR22803">
    <property type="entry name" value="MANNOSE, PHOSPHOLIPASE, LECTIN RECEPTOR RELATED"/>
    <property type="match status" value="1"/>
</dbReference>
<dbReference type="EMBL" id="OC001422">
    <property type="protein sequence ID" value="CAD7259884.1"/>
    <property type="molecule type" value="Genomic_DNA"/>
</dbReference>
<organism evidence="5">
    <name type="scientific">Timema shepardi</name>
    <name type="common">Walking stick</name>
    <dbReference type="NCBI Taxonomy" id="629360"/>
    <lineage>
        <taxon>Eukaryota</taxon>
        <taxon>Metazoa</taxon>
        <taxon>Ecdysozoa</taxon>
        <taxon>Arthropoda</taxon>
        <taxon>Hexapoda</taxon>
        <taxon>Insecta</taxon>
        <taxon>Pterygota</taxon>
        <taxon>Neoptera</taxon>
        <taxon>Polyneoptera</taxon>
        <taxon>Phasmatodea</taxon>
        <taxon>Timematodea</taxon>
        <taxon>Timematoidea</taxon>
        <taxon>Timematidae</taxon>
        <taxon>Timema</taxon>
    </lineage>
</organism>
<evidence type="ECO:0000256" key="3">
    <source>
        <dbReference type="SAM" id="MobiDB-lite"/>
    </source>
</evidence>
<dbReference type="PROSITE" id="PS00615">
    <property type="entry name" value="C_TYPE_LECTIN_1"/>
    <property type="match status" value="1"/>
</dbReference>
<keyword evidence="2" id="KW-0175">Coiled coil</keyword>
<dbReference type="InterPro" id="IPR016187">
    <property type="entry name" value="CTDL_fold"/>
</dbReference>
<dbReference type="PROSITE" id="PS50041">
    <property type="entry name" value="C_TYPE_LECTIN_2"/>
    <property type="match status" value="2"/>
</dbReference>
<sequence length="816" mass="93177">MRIGKVKLEEVNPHLRGGRVENHLGKTSPSSPNRDSNLDLPIFSSRAQHDKRPYGAMFPRIITYTQVCIFMLLLGERQESMAQRYSCLKQSQTSSSIKISSDNNAPGTWKTVLGPMKIVLERLGEPEESEDILNWEAMISLKTVRCKLLTDNLSPQVGAIILDSDTIYDVPWMTVNETTDEDDKTDKEVIEFVIEEKPLEETEADVDSEENTFVETKEELDPEEKIFQDIETEEDTKENTFEEMMEELDPEEKIFQDIETEEDTKENTIEEMMEELDPEEKIFQDIETEEDTKENTIEEMMEELDPEEKIFQDIETEEETKENTIEDSEEKASKEIEVDITQRQPVAMGYVTYQGVGTFKLHAESRHWNRAKEVCESEMAHLVVVDTQYKVDVLLDLFSRQPHIPARAILRNQVYVGISDQVLEGVFYTVFGERFQPWDQSIWAPGEPDEQYPGEDCVTFHVSGKIRDVPCYYSLPFVCQLDLWSVRGGPEESVPTFAWEKVENHLGEKPKNTRPRLKPNLPVFGSPVYFKGNALDHAVTKMTLLVLATKTSASSYSNETMRSARRGEMFWIVACEILLRSFGGCSVSNSVPCSYPVQTSSSIRINSGEHGSQVWKGQLGKLKIHVEYTNEVMNEDYYWEADLIYNTTKCLNPDDAIVSPNTTDEDMFTPQEILANSSRRYIEFEGVGSFKLHDQPLDWLFAERVCESEGGHLAVVDSRSKVTSLLDLFSRYPHIPKSSALTNQVYVGITDLRDEGVFYTSTGFPFDPKQDQAWLPNEPDDASPGEDCVTFHTTGKLRDVPCYFELPYICEKGTAL</sequence>
<reference evidence="5" key="1">
    <citation type="submission" date="2020-11" db="EMBL/GenBank/DDBJ databases">
        <authorList>
            <person name="Tran Van P."/>
        </authorList>
    </citation>
    <scope>NUCLEOTIDE SEQUENCE</scope>
</reference>
<feature type="region of interest" description="Disordered" evidence="3">
    <location>
        <begin position="14"/>
        <end position="40"/>
    </location>
</feature>
<name>A0A7R9ASP5_TIMSH</name>
<dbReference type="Pfam" id="PF00059">
    <property type="entry name" value="Lectin_C"/>
    <property type="match status" value="2"/>
</dbReference>
<feature type="compositionally biased region" description="Basic and acidic residues" evidence="3">
    <location>
        <begin position="14"/>
        <end position="24"/>
    </location>
</feature>
<evidence type="ECO:0000256" key="2">
    <source>
        <dbReference type="SAM" id="Coils"/>
    </source>
</evidence>
<accession>A0A7R9ASP5</accession>
<dbReference type="Gene3D" id="3.10.100.10">
    <property type="entry name" value="Mannose-Binding Protein A, subunit A"/>
    <property type="match status" value="2"/>
</dbReference>
<dbReference type="CDD" id="cd00037">
    <property type="entry name" value="CLECT"/>
    <property type="match status" value="2"/>
</dbReference>
<evidence type="ECO:0000259" key="4">
    <source>
        <dbReference type="PROSITE" id="PS50041"/>
    </source>
</evidence>
<feature type="domain" description="C-type lectin" evidence="4">
    <location>
        <begin position="359"/>
        <end position="480"/>
    </location>
</feature>
<proteinExistence type="predicted"/>
<dbReference type="AlphaFoldDB" id="A0A7R9ASP5"/>